<dbReference type="SUPFAM" id="SSF54593">
    <property type="entry name" value="Glyoxalase/Bleomycin resistance protein/Dihydroxybiphenyl dioxygenase"/>
    <property type="match status" value="1"/>
</dbReference>
<accession>A0A1G8C6Y8</accession>
<proteinExistence type="predicted"/>
<dbReference type="Proteomes" id="UP000198748">
    <property type="component" value="Unassembled WGS sequence"/>
</dbReference>
<dbReference type="InterPro" id="IPR037523">
    <property type="entry name" value="VOC_core"/>
</dbReference>
<evidence type="ECO:0000313" key="3">
    <source>
        <dbReference type="Proteomes" id="UP000198748"/>
    </source>
</evidence>
<keyword evidence="3" id="KW-1185">Reference proteome</keyword>
<sequence length="133" mass="15009">MNMEFPGAVPEIPVSDLPRALAYYKNNLGFDVDWGEDGGGLAGISRGQCRMFLSDPAFRTHYRNAGPTLVWLNVDSIEEVNELFRLWSARQTIIVSPPESKPWGLHEFTVADPDGNLFRVFYDFATPEREGNE</sequence>
<feature type="domain" description="VOC" evidence="1">
    <location>
        <begin position="5"/>
        <end position="123"/>
    </location>
</feature>
<gene>
    <name evidence="2" type="ORF">SAMN04487996_13617</name>
</gene>
<dbReference type="AlphaFoldDB" id="A0A1G8C6Y8"/>
<dbReference type="STRING" id="659014.SAMN04487996_13617"/>
<evidence type="ECO:0000313" key="2">
    <source>
        <dbReference type="EMBL" id="SDH41132.1"/>
    </source>
</evidence>
<dbReference type="Pfam" id="PF00903">
    <property type="entry name" value="Glyoxalase"/>
    <property type="match status" value="1"/>
</dbReference>
<reference evidence="3" key="1">
    <citation type="submission" date="2016-10" db="EMBL/GenBank/DDBJ databases">
        <authorList>
            <person name="Varghese N."/>
            <person name="Submissions S."/>
        </authorList>
    </citation>
    <scope>NUCLEOTIDE SEQUENCE [LARGE SCALE GENOMIC DNA]</scope>
    <source>
        <strain evidence="3">DSM 25329</strain>
    </source>
</reference>
<name>A0A1G8C6Y8_9BACT</name>
<dbReference type="EMBL" id="FNAN01000036">
    <property type="protein sequence ID" value="SDH41132.1"/>
    <property type="molecule type" value="Genomic_DNA"/>
</dbReference>
<dbReference type="InterPro" id="IPR029068">
    <property type="entry name" value="Glyas_Bleomycin-R_OHBP_Dase"/>
</dbReference>
<evidence type="ECO:0000259" key="1">
    <source>
        <dbReference type="PROSITE" id="PS51819"/>
    </source>
</evidence>
<protein>
    <submittedName>
        <fullName evidence="2">Uncharacterized conserved protein PhnB, glyoxalase superfamily</fullName>
    </submittedName>
</protein>
<organism evidence="2 3">
    <name type="scientific">Dyadobacter soli</name>
    <dbReference type="NCBI Taxonomy" id="659014"/>
    <lineage>
        <taxon>Bacteria</taxon>
        <taxon>Pseudomonadati</taxon>
        <taxon>Bacteroidota</taxon>
        <taxon>Cytophagia</taxon>
        <taxon>Cytophagales</taxon>
        <taxon>Spirosomataceae</taxon>
        <taxon>Dyadobacter</taxon>
    </lineage>
</organism>
<dbReference type="Gene3D" id="3.10.180.10">
    <property type="entry name" value="2,3-Dihydroxybiphenyl 1,2-Dioxygenase, domain 1"/>
    <property type="match status" value="1"/>
</dbReference>
<dbReference type="PROSITE" id="PS51819">
    <property type="entry name" value="VOC"/>
    <property type="match status" value="1"/>
</dbReference>
<dbReference type="InterPro" id="IPR004360">
    <property type="entry name" value="Glyas_Fos-R_dOase_dom"/>
</dbReference>